<dbReference type="UniPathway" id="UPA00219"/>
<keyword evidence="4 14" id="KW-0963">Cytoplasm</keyword>
<evidence type="ECO:0000256" key="5">
    <source>
        <dbReference type="ARBA" id="ARBA00022598"/>
    </source>
</evidence>
<dbReference type="SUPFAM" id="SSF53623">
    <property type="entry name" value="MurD-like peptide ligases, catalytic domain"/>
    <property type="match status" value="1"/>
</dbReference>
<evidence type="ECO:0000256" key="7">
    <source>
        <dbReference type="ARBA" id="ARBA00022741"/>
    </source>
</evidence>
<comment type="subcellular location">
    <subcellularLocation>
        <location evidence="1 14">Cytoplasm</location>
    </subcellularLocation>
</comment>
<evidence type="ECO:0000256" key="2">
    <source>
        <dbReference type="ARBA" id="ARBA00004752"/>
    </source>
</evidence>
<dbReference type="SUPFAM" id="SSF51984">
    <property type="entry name" value="MurCD N-terminal domain"/>
    <property type="match status" value="1"/>
</dbReference>
<evidence type="ECO:0000256" key="14">
    <source>
        <dbReference type="HAMAP-Rule" id="MF_00046"/>
    </source>
</evidence>
<evidence type="ECO:0000259" key="16">
    <source>
        <dbReference type="Pfam" id="PF02875"/>
    </source>
</evidence>
<dbReference type="GO" id="GO:0005524">
    <property type="term" value="F:ATP binding"/>
    <property type="evidence" value="ECO:0007669"/>
    <property type="project" value="UniProtKB-UniRule"/>
</dbReference>
<keyword evidence="10 14" id="KW-0573">Peptidoglycan synthesis</keyword>
<dbReference type="Proteomes" id="UP001320843">
    <property type="component" value="Unassembled WGS sequence"/>
</dbReference>
<dbReference type="InterPro" id="IPR004101">
    <property type="entry name" value="Mur_ligase_C"/>
</dbReference>
<evidence type="ECO:0000313" key="21">
    <source>
        <dbReference type="Proteomes" id="UP000247346"/>
    </source>
</evidence>
<dbReference type="GO" id="GO:0071555">
    <property type="term" value="P:cell wall organization"/>
    <property type="evidence" value="ECO:0007669"/>
    <property type="project" value="UniProtKB-KW"/>
</dbReference>
<dbReference type="Proteomes" id="UP001164392">
    <property type="component" value="Chromosome"/>
</dbReference>
<dbReference type="Pfam" id="PF08245">
    <property type="entry name" value="Mur_ligase_M"/>
    <property type="match status" value="1"/>
</dbReference>
<evidence type="ECO:0000256" key="9">
    <source>
        <dbReference type="ARBA" id="ARBA00022960"/>
    </source>
</evidence>
<evidence type="ECO:0000313" key="20">
    <source>
        <dbReference type="EMBL" id="UYK89551.1"/>
    </source>
</evidence>
<dbReference type="GO" id="GO:0009252">
    <property type="term" value="P:peptidoglycan biosynthetic process"/>
    <property type="evidence" value="ECO:0007669"/>
    <property type="project" value="UniProtKB-UniRule"/>
</dbReference>
<evidence type="ECO:0000259" key="17">
    <source>
        <dbReference type="Pfam" id="PF08245"/>
    </source>
</evidence>
<dbReference type="OrthoDB" id="9804126at2"/>
<evidence type="ECO:0000256" key="11">
    <source>
        <dbReference type="ARBA" id="ARBA00023306"/>
    </source>
</evidence>
<dbReference type="GeneID" id="93877764"/>
<keyword evidence="7 14" id="KW-0547">Nucleotide-binding</keyword>
<sequence>MIRRLHDTGDLVRAFPRVHFVGIGGTGMSGIAEVMLTLGYEVSGSDNADNAATRRLVKLGARVMRGHSAANVLGTDCVVVSSAIREDNPELMEARSQRIPIMPRAAMLAELMRFRRGIAVAGTHGKTTTTSLAAAVLSEGGLDPTFVIGGQLLAAGANAKLGGGQWLVAEADESDGSFLRLNPLISVITNIDADHLENYGNDFARVQAAFAEFLQRLPFYGLAVLCIDDPEVAALAAKTPRHVMSYGLSENADVRAEDVVQDGPRMRFTLRLPEGSSIPVTLALPGRHNVLNALAAAAIGWQLGVAPEAIASALQSFAGIGRRFNDLGEVTTAGGARVRVVDDYGHHPRELAAVFAAARGGWPDKRLVVAFQPHRYSRTRDQFDAFAAVLSEVDALVLSEVYPAGEAPIPGADARSLARAIRARGRSEPVVVGQVGELDSVLPDVLQDGDLLLMMGAGDIGYVAQHIAQHGFAGGADA</sequence>
<keyword evidence="23" id="KW-1185">Reference proteome</keyword>
<dbReference type="InterPro" id="IPR005758">
    <property type="entry name" value="UDP-N-AcMur_Ala_ligase_MurC"/>
</dbReference>
<evidence type="ECO:0000256" key="3">
    <source>
        <dbReference type="ARBA" id="ARBA00012211"/>
    </source>
</evidence>
<keyword evidence="12 14" id="KW-0961">Cell wall biogenesis/degradation</keyword>
<dbReference type="InterPro" id="IPR000713">
    <property type="entry name" value="Mur_ligase_N"/>
</dbReference>
<dbReference type="Gene3D" id="3.40.50.720">
    <property type="entry name" value="NAD(P)-binding Rossmann-like Domain"/>
    <property type="match status" value="1"/>
</dbReference>
<dbReference type="SUPFAM" id="SSF53244">
    <property type="entry name" value="MurD-like peptide ligases, peptide-binding domain"/>
    <property type="match status" value="1"/>
</dbReference>
<keyword evidence="6 14" id="KW-0132">Cell division</keyword>
<dbReference type="GO" id="GO:0005737">
    <property type="term" value="C:cytoplasm"/>
    <property type="evidence" value="ECO:0007669"/>
    <property type="project" value="UniProtKB-SubCell"/>
</dbReference>
<evidence type="ECO:0000256" key="1">
    <source>
        <dbReference type="ARBA" id="ARBA00004496"/>
    </source>
</evidence>
<feature type="domain" description="Mur ligase C-terminal" evidence="16">
    <location>
        <begin position="336"/>
        <end position="458"/>
    </location>
</feature>
<dbReference type="GO" id="GO:0008763">
    <property type="term" value="F:UDP-N-acetylmuramate-L-alanine ligase activity"/>
    <property type="evidence" value="ECO:0007669"/>
    <property type="project" value="UniProtKB-UniRule"/>
</dbReference>
<dbReference type="EMBL" id="MDEK01000028">
    <property type="protein sequence ID" value="PPU79712.1"/>
    <property type="molecule type" value="Genomic_DNA"/>
</dbReference>
<keyword evidence="5 14" id="KW-0436">Ligase</keyword>
<dbReference type="KEGG" id="xsa:SB85_09040"/>
<name>A0A0A8DV78_9XANT</name>
<accession>A0A0A8DV78</accession>
<dbReference type="EMBL" id="CP099534">
    <property type="protein sequence ID" value="UYK89551.1"/>
    <property type="molecule type" value="Genomic_DNA"/>
</dbReference>
<reference evidence="19 21" key="1">
    <citation type="submission" date="2016-08" db="EMBL/GenBank/DDBJ databases">
        <authorList>
            <person name="Seilhamer J.J."/>
        </authorList>
    </citation>
    <scope>NUCLEOTIDE SEQUENCE [LARGE SCALE GENOMIC DNA]</scope>
    <source>
        <strain evidence="19 21">CFBP4641</strain>
    </source>
</reference>
<evidence type="ECO:0000256" key="10">
    <source>
        <dbReference type="ARBA" id="ARBA00022984"/>
    </source>
</evidence>
<reference evidence="20 23" key="2">
    <citation type="submission" date="2022-06" db="EMBL/GenBank/DDBJ databases">
        <title>Dynamics of rice microbiomes reveals core vertical transmitted seed endophytes.</title>
        <authorList>
            <person name="Liao K."/>
            <person name="Zhang X."/>
        </authorList>
    </citation>
    <scope>NUCLEOTIDE SEQUENCE</scope>
    <source>
        <strain evidence="20">JR3-14</strain>
        <strain evidence="18 23">YT10-10-1</strain>
    </source>
</reference>
<dbReference type="RefSeq" id="WP_010340124.1">
    <property type="nucleotide sequence ID" value="NZ_CP010409.1"/>
</dbReference>
<feature type="domain" description="Mur ligase N-terminal catalytic" evidence="15">
    <location>
        <begin position="18"/>
        <end position="115"/>
    </location>
</feature>
<comment type="function">
    <text evidence="14">Cell wall formation.</text>
</comment>
<dbReference type="PANTHER" id="PTHR43445">
    <property type="entry name" value="UDP-N-ACETYLMURAMATE--L-ALANINE LIGASE-RELATED"/>
    <property type="match status" value="1"/>
</dbReference>
<feature type="domain" description="Mur ligase central" evidence="17">
    <location>
        <begin position="120"/>
        <end position="299"/>
    </location>
</feature>
<evidence type="ECO:0000259" key="15">
    <source>
        <dbReference type="Pfam" id="PF01225"/>
    </source>
</evidence>
<evidence type="ECO:0000313" key="18">
    <source>
        <dbReference type="EMBL" id="MCW0401281.1"/>
    </source>
</evidence>
<keyword evidence="8 14" id="KW-0067">ATP-binding</keyword>
<evidence type="ECO:0000256" key="12">
    <source>
        <dbReference type="ARBA" id="ARBA00023316"/>
    </source>
</evidence>
<dbReference type="HOGENOM" id="CLU_028104_2_2_6"/>
<comment type="similarity">
    <text evidence="14">Belongs to the MurCDEF family.</text>
</comment>
<dbReference type="EMBL" id="JANFWR010000040">
    <property type="protein sequence ID" value="MCW0401281.1"/>
    <property type="molecule type" value="Genomic_DNA"/>
</dbReference>
<keyword evidence="9 14" id="KW-0133">Cell shape</keyword>
<dbReference type="HAMAP" id="MF_00046">
    <property type="entry name" value="MurC"/>
    <property type="match status" value="1"/>
</dbReference>
<dbReference type="NCBIfam" id="TIGR01082">
    <property type="entry name" value="murC"/>
    <property type="match status" value="1"/>
</dbReference>
<feature type="binding site" evidence="14">
    <location>
        <begin position="122"/>
        <end position="128"/>
    </location>
    <ligand>
        <name>ATP</name>
        <dbReference type="ChEBI" id="CHEBI:30616"/>
    </ligand>
</feature>
<gene>
    <name evidence="14 20" type="primary">murC</name>
    <name evidence="18" type="ORF">NB700_003837</name>
    <name evidence="20" type="ORF">NG824_03655</name>
    <name evidence="19" type="ORF">XsacCFBP4641_20400</name>
</gene>
<protein>
    <recommendedName>
        <fullName evidence="3 14">UDP-N-acetylmuramate--L-alanine ligase</fullName>
        <ecNumber evidence="3 14">6.3.2.8</ecNumber>
    </recommendedName>
    <alternativeName>
        <fullName evidence="14">UDP-N-acetylmuramoyl-L-alanine synthetase</fullName>
    </alternativeName>
</protein>
<dbReference type="Gene3D" id="3.90.190.20">
    <property type="entry name" value="Mur ligase, C-terminal domain"/>
    <property type="match status" value="1"/>
</dbReference>
<keyword evidence="11 14" id="KW-0131">Cell cycle</keyword>
<dbReference type="Pfam" id="PF01225">
    <property type="entry name" value="Mur_ligase"/>
    <property type="match status" value="1"/>
</dbReference>
<dbReference type="InterPro" id="IPR036565">
    <property type="entry name" value="Mur-like_cat_sf"/>
</dbReference>
<dbReference type="Gene3D" id="3.40.1190.10">
    <property type="entry name" value="Mur-like, catalytic domain"/>
    <property type="match status" value="1"/>
</dbReference>
<comment type="catalytic activity">
    <reaction evidence="13 14">
        <text>UDP-N-acetyl-alpha-D-muramate + L-alanine + ATP = UDP-N-acetyl-alpha-D-muramoyl-L-alanine + ADP + phosphate + H(+)</text>
        <dbReference type="Rhea" id="RHEA:23372"/>
        <dbReference type="ChEBI" id="CHEBI:15378"/>
        <dbReference type="ChEBI" id="CHEBI:30616"/>
        <dbReference type="ChEBI" id="CHEBI:43474"/>
        <dbReference type="ChEBI" id="CHEBI:57972"/>
        <dbReference type="ChEBI" id="CHEBI:70757"/>
        <dbReference type="ChEBI" id="CHEBI:83898"/>
        <dbReference type="ChEBI" id="CHEBI:456216"/>
        <dbReference type="EC" id="6.3.2.8"/>
    </reaction>
</comment>
<dbReference type="STRING" id="56458.SB85_09040"/>
<dbReference type="Pfam" id="PF02875">
    <property type="entry name" value="Mur_ligase_C"/>
    <property type="match status" value="1"/>
</dbReference>
<evidence type="ECO:0000256" key="6">
    <source>
        <dbReference type="ARBA" id="ARBA00022618"/>
    </source>
</evidence>
<proteinExistence type="inferred from homology"/>
<evidence type="ECO:0000313" key="23">
    <source>
        <dbReference type="Proteomes" id="UP001320843"/>
    </source>
</evidence>
<evidence type="ECO:0000256" key="13">
    <source>
        <dbReference type="ARBA" id="ARBA00047833"/>
    </source>
</evidence>
<dbReference type="InterPro" id="IPR013221">
    <property type="entry name" value="Mur_ligase_cen"/>
</dbReference>
<dbReference type="GO" id="GO:0051301">
    <property type="term" value="P:cell division"/>
    <property type="evidence" value="ECO:0007669"/>
    <property type="project" value="UniProtKB-KW"/>
</dbReference>
<organism evidence="20 22">
    <name type="scientific">Xanthomonas sacchari</name>
    <dbReference type="NCBI Taxonomy" id="56458"/>
    <lineage>
        <taxon>Bacteria</taxon>
        <taxon>Pseudomonadati</taxon>
        <taxon>Pseudomonadota</taxon>
        <taxon>Gammaproteobacteria</taxon>
        <taxon>Lysobacterales</taxon>
        <taxon>Lysobacteraceae</taxon>
        <taxon>Xanthomonas</taxon>
    </lineage>
</organism>
<evidence type="ECO:0000313" key="22">
    <source>
        <dbReference type="Proteomes" id="UP001164392"/>
    </source>
</evidence>
<dbReference type="InterPro" id="IPR036615">
    <property type="entry name" value="Mur_ligase_C_dom_sf"/>
</dbReference>
<dbReference type="Proteomes" id="UP000247346">
    <property type="component" value="Unassembled WGS sequence"/>
</dbReference>
<dbReference type="GO" id="GO:0008360">
    <property type="term" value="P:regulation of cell shape"/>
    <property type="evidence" value="ECO:0007669"/>
    <property type="project" value="UniProtKB-KW"/>
</dbReference>
<evidence type="ECO:0000313" key="19">
    <source>
        <dbReference type="EMBL" id="PPU79712.1"/>
    </source>
</evidence>
<dbReference type="PANTHER" id="PTHR43445:SF3">
    <property type="entry name" value="UDP-N-ACETYLMURAMATE--L-ALANINE LIGASE"/>
    <property type="match status" value="1"/>
</dbReference>
<dbReference type="InterPro" id="IPR050061">
    <property type="entry name" value="MurCDEF_pg_biosynth"/>
</dbReference>
<dbReference type="EC" id="6.3.2.8" evidence="3 14"/>
<evidence type="ECO:0000256" key="4">
    <source>
        <dbReference type="ARBA" id="ARBA00022490"/>
    </source>
</evidence>
<comment type="pathway">
    <text evidence="2 14">Cell wall biogenesis; peptidoglycan biosynthesis.</text>
</comment>
<evidence type="ECO:0000256" key="8">
    <source>
        <dbReference type="ARBA" id="ARBA00022840"/>
    </source>
</evidence>
<dbReference type="AlphaFoldDB" id="A0A0A8DV78"/>